<dbReference type="InterPro" id="IPR013216">
    <property type="entry name" value="Methyltransf_11"/>
</dbReference>
<dbReference type="Proteomes" id="UP000274661">
    <property type="component" value="Unassembled WGS sequence"/>
</dbReference>
<proteinExistence type="predicted"/>
<keyword evidence="2" id="KW-0489">Methyltransferase</keyword>
<gene>
    <name evidence="2" type="ORF">HMF7854_05800</name>
</gene>
<evidence type="ECO:0000313" key="2">
    <source>
        <dbReference type="EMBL" id="RST30390.1"/>
    </source>
</evidence>
<comment type="caution">
    <text evidence="2">The sequence shown here is derived from an EMBL/GenBank/DDBJ whole genome shotgun (WGS) entry which is preliminary data.</text>
</comment>
<accession>A0A3R9WN79</accession>
<feature type="domain" description="Methyltransferase type 11" evidence="1">
    <location>
        <begin position="52"/>
        <end position="143"/>
    </location>
</feature>
<reference evidence="2 3" key="1">
    <citation type="submission" date="2018-12" db="EMBL/GenBank/DDBJ databases">
        <title>Sphingomonas sp. HMF7854 Genome sequencing and assembly.</title>
        <authorList>
            <person name="Cha I."/>
            <person name="Kang H."/>
            <person name="Kim H."/>
            <person name="Kang J."/>
            <person name="Joh K."/>
        </authorList>
    </citation>
    <scope>NUCLEOTIDE SEQUENCE [LARGE SCALE GENOMIC DNA]</scope>
    <source>
        <strain evidence="2 3">HMF7854</strain>
    </source>
</reference>
<dbReference type="PANTHER" id="PTHR43591">
    <property type="entry name" value="METHYLTRANSFERASE"/>
    <property type="match status" value="1"/>
</dbReference>
<dbReference type="AlphaFoldDB" id="A0A3R9WN79"/>
<name>A0A3R9WN79_9SPHN</name>
<evidence type="ECO:0000259" key="1">
    <source>
        <dbReference type="Pfam" id="PF08241"/>
    </source>
</evidence>
<dbReference type="RefSeq" id="WP_126718222.1">
    <property type="nucleotide sequence ID" value="NZ_RWJF01000001.1"/>
</dbReference>
<evidence type="ECO:0000313" key="3">
    <source>
        <dbReference type="Proteomes" id="UP000274661"/>
    </source>
</evidence>
<keyword evidence="3" id="KW-1185">Reference proteome</keyword>
<dbReference type="GO" id="GO:0032259">
    <property type="term" value="P:methylation"/>
    <property type="evidence" value="ECO:0007669"/>
    <property type="project" value="UniProtKB-KW"/>
</dbReference>
<dbReference type="EMBL" id="RWJF01000001">
    <property type="protein sequence ID" value="RST30390.1"/>
    <property type="molecule type" value="Genomic_DNA"/>
</dbReference>
<dbReference type="GO" id="GO:0008757">
    <property type="term" value="F:S-adenosylmethionine-dependent methyltransferase activity"/>
    <property type="evidence" value="ECO:0007669"/>
    <property type="project" value="InterPro"/>
</dbReference>
<dbReference type="SUPFAM" id="SSF53335">
    <property type="entry name" value="S-adenosyl-L-methionine-dependent methyltransferases"/>
    <property type="match status" value="1"/>
</dbReference>
<dbReference type="OrthoDB" id="9777830at2"/>
<dbReference type="Pfam" id="PF08241">
    <property type="entry name" value="Methyltransf_11"/>
    <property type="match status" value="1"/>
</dbReference>
<organism evidence="2 3">
    <name type="scientific">Sphingomonas ginkgonis</name>
    <dbReference type="NCBI Taxonomy" id="2315330"/>
    <lineage>
        <taxon>Bacteria</taxon>
        <taxon>Pseudomonadati</taxon>
        <taxon>Pseudomonadota</taxon>
        <taxon>Alphaproteobacteria</taxon>
        <taxon>Sphingomonadales</taxon>
        <taxon>Sphingomonadaceae</taxon>
        <taxon>Sphingomonas</taxon>
    </lineage>
</organism>
<keyword evidence="2" id="KW-0808">Transferase</keyword>
<dbReference type="CDD" id="cd02440">
    <property type="entry name" value="AdoMet_MTases"/>
    <property type="match status" value="1"/>
</dbReference>
<dbReference type="Gene3D" id="3.40.50.150">
    <property type="entry name" value="Vaccinia Virus protein VP39"/>
    <property type="match status" value="1"/>
</dbReference>
<dbReference type="InterPro" id="IPR029063">
    <property type="entry name" value="SAM-dependent_MTases_sf"/>
</dbReference>
<protein>
    <submittedName>
        <fullName evidence="2">Class I SAM-dependent methyltransferase</fullName>
    </submittedName>
</protein>
<sequence length="274" mass="31368">MSNADDPTLRAFDEKWAAHWRGVSSRTHQQRTFDNFFSLFPFEELSKAEGFDLGCGNGRHAEKVAPRVGRLHCIDPSPAGLAAARAQMADQANVEFHCADVDHIPLPDASQDFGYSMGVLHHIPDTEGALRRCTAKLRPGAPFLLYLYYAFDNRPAWFRAVWRGSDLLRRLICRLPIGPRKRVCDIIAVTIYWPLSRLAGEAERRGVSAGHWPLSYYRRTPLVSLKVSSLDRFGTPLEQRFSRRKIEAMMRRCGLEDVRFQEHEPYWVALGRKR</sequence>